<dbReference type="GO" id="GO:0005524">
    <property type="term" value="F:ATP binding"/>
    <property type="evidence" value="ECO:0007669"/>
    <property type="project" value="InterPro"/>
</dbReference>
<feature type="transmembrane region" description="Helical" evidence="6">
    <location>
        <begin position="416"/>
        <end position="441"/>
    </location>
</feature>
<keyword evidence="3 6" id="KW-0812">Transmembrane</keyword>
<feature type="transmembrane region" description="Helical" evidence="6">
    <location>
        <begin position="453"/>
        <end position="477"/>
    </location>
</feature>
<dbReference type="EMBL" id="MW890194">
    <property type="protein sequence ID" value="QVT92316.1"/>
    <property type="molecule type" value="mRNA"/>
</dbReference>
<dbReference type="PANTHER" id="PTHR48041:SF100">
    <property type="entry name" value="ABC TRANSPORTER-LIKE"/>
    <property type="match status" value="1"/>
</dbReference>
<organism evidence="8">
    <name type="scientific">Salvia miltiorrhiza</name>
    <name type="common">Chinese sage</name>
    <dbReference type="NCBI Taxonomy" id="226208"/>
    <lineage>
        <taxon>Eukaryota</taxon>
        <taxon>Viridiplantae</taxon>
        <taxon>Streptophyta</taxon>
        <taxon>Embryophyta</taxon>
        <taxon>Tracheophyta</taxon>
        <taxon>Spermatophyta</taxon>
        <taxon>Magnoliopsida</taxon>
        <taxon>eudicotyledons</taxon>
        <taxon>Gunneridae</taxon>
        <taxon>Pentapetalae</taxon>
        <taxon>asterids</taxon>
        <taxon>lamiids</taxon>
        <taxon>Lamiales</taxon>
        <taxon>Lamiaceae</taxon>
        <taxon>Nepetoideae</taxon>
        <taxon>Mentheae</taxon>
        <taxon>Salviinae</taxon>
        <taxon>Salvia</taxon>
        <taxon>Salvia incertae sedis</taxon>
    </lineage>
</organism>
<feature type="transmembrane region" description="Helical" evidence="6">
    <location>
        <begin position="483"/>
        <end position="502"/>
    </location>
</feature>
<keyword evidence="2" id="KW-0813">Transport</keyword>
<dbReference type="AlphaFoldDB" id="A0A8E6YJ44"/>
<sequence>MELPIQSHLQTSHYKLNTDNVSYELSSRYNDYFNRLPFISCLDHNQCSKFLLKNVTCDANPGKLTAVAGPSGAGKTTLLEILAGMIVPARLSGRVLVNNRPMNPPHFRRVSGYVTQDDALFPLLTVEETLTYSARLRLKAGRDKVAARVQKLLNQIGLDHISGVRVGDESSRGISGGEKRRLSIGVDLVHDPSVLLLDEPTSGLDSASALDVISLLKSMAKNQHKTIVVTIHQPGFRILELIDHVILLNNGAVVHNGSLALLEERIKAAGHVIPPRVNVLEFAIDADVEAQKQSDVDEDEHFLINHEEGNHNSYCNSHLDETIILGQRFARNIFRTKQLFVTKTIQSLVAGIVLGTIFMDAFGDKERKKVQNQVGFFAFTLTFLISTTTEALPIFLQERRILERETSRGAYRMSSYVVANALVFLPFLLIAALLFATPVYWIVGLSQNIEQYLYFALVVWMVILMANSFVACFSALVPDFITGTSVIAGVMGSFFLFSGYFLSKDSMPKCWTFMQYLSVFKYPFESFLINEFGGEQGKGKCLERIEGECLIYGDGFLIRQGLKEPQKWTNLFMMMSFVVGYRFLGYLFMCYKCYTTRN</sequence>
<evidence type="ECO:0000256" key="5">
    <source>
        <dbReference type="ARBA" id="ARBA00023136"/>
    </source>
</evidence>
<dbReference type="InterPro" id="IPR017871">
    <property type="entry name" value="ABC_transporter-like_CS"/>
</dbReference>
<dbReference type="GO" id="GO:0016887">
    <property type="term" value="F:ATP hydrolysis activity"/>
    <property type="evidence" value="ECO:0007669"/>
    <property type="project" value="InterPro"/>
</dbReference>
<keyword evidence="5 6" id="KW-0472">Membrane</keyword>
<keyword evidence="4 6" id="KW-1133">Transmembrane helix</keyword>
<comment type="subcellular location">
    <subcellularLocation>
        <location evidence="1">Membrane</location>
        <topology evidence="1">Multi-pass membrane protein</topology>
    </subcellularLocation>
</comment>
<dbReference type="InterPro" id="IPR003593">
    <property type="entry name" value="AAA+_ATPase"/>
</dbReference>
<dbReference type="PANTHER" id="PTHR48041">
    <property type="entry name" value="ABC TRANSPORTER G FAMILY MEMBER 28"/>
    <property type="match status" value="1"/>
</dbReference>
<feature type="domain" description="ABC transporter" evidence="7">
    <location>
        <begin position="27"/>
        <end position="275"/>
    </location>
</feature>
<dbReference type="SMART" id="SM00382">
    <property type="entry name" value="AAA"/>
    <property type="match status" value="1"/>
</dbReference>
<feature type="transmembrane region" description="Helical" evidence="6">
    <location>
        <begin position="568"/>
        <end position="589"/>
    </location>
</feature>
<gene>
    <name evidence="8" type="primary">ABCG2</name>
</gene>
<feature type="transmembrane region" description="Helical" evidence="6">
    <location>
        <begin position="374"/>
        <end position="396"/>
    </location>
</feature>
<dbReference type="FunFam" id="3.40.50.300:FF:001473">
    <property type="entry name" value="ATP-binding cassette transporter"/>
    <property type="match status" value="1"/>
</dbReference>
<evidence type="ECO:0000259" key="7">
    <source>
        <dbReference type="PROSITE" id="PS50893"/>
    </source>
</evidence>
<feature type="transmembrane region" description="Helical" evidence="6">
    <location>
        <begin position="344"/>
        <end position="362"/>
    </location>
</feature>
<evidence type="ECO:0000256" key="2">
    <source>
        <dbReference type="ARBA" id="ARBA00022448"/>
    </source>
</evidence>
<evidence type="ECO:0000256" key="1">
    <source>
        <dbReference type="ARBA" id="ARBA00004141"/>
    </source>
</evidence>
<dbReference type="InterPro" id="IPR050352">
    <property type="entry name" value="ABCG_transporters"/>
</dbReference>
<dbReference type="PROSITE" id="PS50893">
    <property type="entry name" value="ABC_TRANSPORTER_2"/>
    <property type="match status" value="1"/>
</dbReference>
<dbReference type="Pfam" id="PF00005">
    <property type="entry name" value="ABC_tran"/>
    <property type="match status" value="1"/>
</dbReference>
<name>A0A8E6YJ44_SALMI</name>
<dbReference type="PROSITE" id="PS00211">
    <property type="entry name" value="ABC_TRANSPORTER_1"/>
    <property type="match status" value="1"/>
</dbReference>
<dbReference type="Pfam" id="PF01061">
    <property type="entry name" value="ABC2_membrane"/>
    <property type="match status" value="1"/>
</dbReference>
<proteinExistence type="evidence at transcript level"/>
<dbReference type="InterPro" id="IPR013525">
    <property type="entry name" value="ABC2_TM"/>
</dbReference>
<dbReference type="GO" id="GO:0140359">
    <property type="term" value="F:ABC-type transporter activity"/>
    <property type="evidence" value="ECO:0007669"/>
    <property type="project" value="InterPro"/>
</dbReference>
<dbReference type="GO" id="GO:0016020">
    <property type="term" value="C:membrane"/>
    <property type="evidence" value="ECO:0007669"/>
    <property type="project" value="UniProtKB-SubCell"/>
</dbReference>
<evidence type="ECO:0000256" key="4">
    <source>
        <dbReference type="ARBA" id="ARBA00022989"/>
    </source>
</evidence>
<evidence type="ECO:0000256" key="3">
    <source>
        <dbReference type="ARBA" id="ARBA00022692"/>
    </source>
</evidence>
<protein>
    <submittedName>
        <fullName evidence="8">ABC transporter</fullName>
    </submittedName>
</protein>
<reference evidence="8" key="1">
    <citation type="journal article" date="2021" name="BMC Genomics">
        <title>Genome-wide analysis of ATP-binding cassette transporter provides insight to genes related to bioactive metabolite transportation in Salvia miltiorrhiza.</title>
        <authorList>
            <person name="Yan L."/>
            <person name="Zhang J."/>
            <person name="Chen H."/>
            <person name="Luo H."/>
        </authorList>
    </citation>
    <scope>NUCLEOTIDE SEQUENCE</scope>
</reference>
<evidence type="ECO:0000313" key="8">
    <source>
        <dbReference type="EMBL" id="QVT92316.1"/>
    </source>
</evidence>
<accession>A0A8E6YJ44</accession>
<dbReference type="InterPro" id="IPR003439">
    <property type="entry name" value="ABC_transporter-like_ATP-bd"/>
</dbReference>
<evidence type="ECO:0000256" key="6">
    <source>
        <dbReference type="SAM" id="Phobius"/>
    </source>
</evidence>